<feature type="signal peptide" evidence="2">
    <location>
        <begin position="1"/>
        <end position="24"/>
    </location>
</feature>
<gene>
    <name evidence="3" type="ORF">FHR27_003613</name>
</gene>
<evidence type="ECO:0000256" key="1">
    <source>
        <dbReference type="SAM" id="MobiDB-lite"/>
    </source>
</evidence>
<dbReference type="Proteomes" id="UP000578688">
    <property type="component" value="Unassembled WGS sequence"/>
</dbReference>
<dbReference type="AlphaFoldDB" id="A0A7Y9XP67"/>
<sequence>MFVMKGMSFVPLSLIALGSAAAGAATEQVSIHALPQGEIAYLYESVGGAGARERAAMIDFIVSQARQPKSTMVADADLKSRLSEISELQARSKAREPSAPAGRAEPTPPPAQVAPSAFVKCTLQNPGMGVLHTSKKEVINAYYYSCPDGDVFIRALSLSRTQHRTIKELSNVKVGDAYGYLYESRDDKGNVFTRLTWATSDTHFLVDKAGRSSDVHDWLVDYAQATVR</sequence>
<organism evidence="3 4">
    <name type="scientific">Phytopseudomonas flavescens</name>
    <dbReference type="NCBI Taxonomy" id="29435"/>
    <lineage>
        <taxon>Bacteria</taxon>
        <taxon>Pseudomonadati</taxon>
        <taxon>Pseudomonadota</taxon>
        <taxon>Gammaproteobacteria</taxon>
        <taxon>Pseudomonadales</taxon>
        <taxon>Pseudomonadaceae</taxon>
        <taxon>Phytopseudomonas</taxon>
    </lineage>
</organism>
<protein>
    <submittedName>
        <fullName evidence="3">Uncharacterized protein</fullName>
    </submittedName>
</protein>
<feature type="chain" id="PRO_5030983917" evidence="2">
    <location>
        <begin position="25"/>
        <end position="228"/>
    </location>
</feature>
<keyword evidence="4" id="KW-1185">Reference proteome</keyword>
<name>A0A7Y9XP67_9GAMM</name>
<proteinExistence type="predicted"/>
<evidence type="ECO:0000313" key="3">
    <source>
        <dbReference type="EMBL" id="NYH75003.1"/>
    </source>
</evidence>
<dbReference type="EMBL" id="JACBYV010000001">
    <property type="protein sequence ID" value="NYH75003.1"/>
    <property type="molecule type" value="Genomic_DNA"/>
</dbReference>
<keyword evidence="2" id="KW-0732">Signal</keyword>
<comment type="caution">
    <text evidence="3">The sequence shown here is derived from an EMBL/GenBank/DDBJ whole genome shotgun (WGS) entry which is preliminary data.</text>
</comment>
<evidence type="ECO:0000256" key="2">
    <source>
        <dbReference type="SAM" id="SignalP"/>
    </source>
</evidence>
<dbReference type="RefSeq" id="WP_179539220.1">
    <property type="nucleotide sequence ID" value="NZ_JACBYV010000001.1"/>
</dbReference>
<accession>A0A7Y9XP67</accession>
<feature type="region of interest" description="Disordered" evidence="1">
    <location>
        <begin position="89"/>
        <end position="113"/>
    </location>
</feature>
<evidence type="ECO:0000313" key="4">
    <source>
        <dbReference type="Proteomes" id="UP000578688"/>
    </source>
</evidence>
<reference evidence="3 4" key="1">
    <citation type="submission" date="2020-07" db="EMBL/GenBank/DDBJ databases">
        <title>Genomic analyses of the natural microbiome of Caenorhabditis elegans.</title>
        <authorList>
            <person name="Samuel B."/>
        </authorList>
    </citation>
    <scope>NUCLEOTIDE SEQUENCE [LARGE SCALE GENOMIC DNA]</scope>
    <source>
        <strain evidence="3 4">BIGb0408</strain>
    </source>
</reference>